<sequence>MSQQQQQRDRFNIAPGRGRDRNNIGSGAMVTLGSSKRTKAGVKLAVPKPVNLPSLKKEHAGTISTALAARGQGWGGEEGDMPDAGDGQASLIEKATWASAEAGPRVPVPSLASRHRPSTFNPYEFPSLGAEARPGPAPGTSAHLGTSGNWDEDERNYHGPGPQGPPQRSQDARESYGEQGYPSRYGGPEPPPHLEHWQREAQPPHWERGRGGHREDLEPRGRAPAGPRDWRRQRGDSPSQPPYGGGPGAGPFSAMR</sequence>
<evidence type="ECO:0000313" key="3">
    <source>
        <dbReference type="Proteomes" id="UP000279271"/>
    </source>
</evidence>
<evidence type="ECO:0008006" key="4">
    <source>
        <dbReference type="Google" id="ProtNLM"/>
    </source>
</evidence>
<feature type="region of interest" description="Disordered" evidence="1">
    <location>
        <begin position="1"/>
        <end position="32"/>
    </location>
</feature>
<evidence type="ECO:0000256" key="1">
    <source>
        <dbReference type="SAM" id="MobiDB-lite"/>
    </source>
</evidence>
<gene>
    <name evidence="2" type="ORF">APUTEX25_000694</name>
</gene>
<comment type="caution">
    <text evidence="2">The sequence shown here is derived from an EMBL/GenBank/DDBJ whole genome shotgun (WGS) entry which is preliminary data.</text>
</comment>
<dbReference type="AlphaFoldDB" id="A0A3M7KRD5"/>
<dbReference type="Proteomes" id="UP000279271">
    <property type="component" value="Unassembled WGS sequence"/>
</dbReference>
<name>A0A3M7KRD5_AUXPR</name>
<feature type="region of interest" description="Disordered" evidence="1">
    <location>
        <begin position="70"/>
        <end position="256"/>
    </location>
</feature>
<feature type="compositionally biased region" description="Basic and acidic residues" evidence="1">
    <location>
        <begin position="7"/>
        <end position="22"/>
    </location>
</feature>
<reference evidence="3" key="1">
    <citation type="journal article" date="2018" name="Algal Res.">
        <title>Characterization of plant carbon substrate utilization by Auxenochlorella protothecoides.</title>
        <authorList>
            <person name="Vogler B.W."/>
            <person name="Starkenburg S.R."/>
            <person name="Sudasinghe N."/>
            <person name="Schambach J.Y."/>
            <person name="Rollin J.A."/>
            <person name="Pattathil S."/>
            <person name="Barry A.N."/>
        </authorList>
    </citation>
    <scope>NUCLEOTIDE SEQUENCE [LARGE SCALE GENOMIC DNA]</scope>
    <source>
        <strain evidence="3">UTEX 25</strain>
    </source>
</reference>
<organism evidence="2 3">
    <name type="scientific">Auxenochlorella protothecoides</name>
    <name type="common">Green microalga</name>
    <name type="synonym">Chlorella protothecoides</name>
    <dbReference type="NCBI Taxonomy" id="3075"/>
    <lineage>
        <taxon>Eukaryota</taxon>
        <taxon>Viridiplantae</taxon>
        <taxon>Chlorophyta</taxon>
        <taxon>core chlorophytes</taxon>
        <taxon>Trebouxiophyceae</taxon>
        <taxon>Chlorellales</taxon>
        <taxon>Chlorellaceae</taxon>
        <taxon>Auxenochlorella</taxon>
    </lineage>
</organism>
<dbReference type="EMBL" id="QOKY01000206">
    <property type="protein sequence ID" value="RMZ52419.1"/>
    <property type="molecule type" value="Genomic_DNA"/>
</dbReference>
<feature type="compositionally biased region" description="Basic and acidic residues" evidence="1">
    <location>
        <begin position="205"/>
        <end position="221"/>
    </location>
</feature>
<accession>A0A3M7KRD5</accession>
<proteinExistence type="predicted"/>
<evidence type="ECO:0000313" key="2">
    <source>
        <dbReference type="EMBL" id="RMZ52419.1"/>
    </source>
</evidence>
<protein>
    <recommendedName>
        <fullName evidence="4">BAT2 N-terminal domain-containing protein</fullName>
    </recommendedName>
</protein>